<keyword evidence="1" id="KW-0723">Serine/threonine-protein kinase</keyword>
<dbReference type="GO" id="GO:0004674">
    <property type="term" value="F:protein serine/threonine kinase activity"/>
    <property type="evidence" value="ECO:0007669"/>
    <property type="project" value="UniProtKB-KW"/>
</dbReference>
<reference evidence="6 7" key="1">
    <citation type="submission" date="2014-04" db="EMBL/GenBank/DDBJ databases">
        <authorList>
            <consortium name="DOE Joint Genome Institute"/>
            <person name="Kuo A."/>
            <person name="Kohler A."/>
            <person name="Jargeat P."/>
            <person name="Nagy L.G."/>
            <person name="Floudas D."/>
            <person name="Copeland A."/>
            <person name="Barry K.W."/>
            <person name="Cichocki N."/>
            <person name="Veneault-Fourrey C."/>
            <person name="LaButti K."/>
            <person name="Lindquist E.A."/>
            <person name="Lipzen A."/>
            <person name="Lundell T."/>
            <person name="Morin E."/>
            <person name="Murat C."/>
            <person name="Sun H."/>
            <person name="Tunlid A."/>
            <person name="Henrissat B."/>
            <person name="Grigoriev I.V."/>
            <person name="Hibbett D.S."/>
            <person name="Martin F."/>
            <person name="Nordberg H.P."/>
            <person name="Cantor M.N."/>
            <person name="Hua S.X."/>
        </authorList>
    </citation>
    <scope>NUCLEOTIDE SEQUENCE [LARGE SCALE GENOMIC DNA]</scope>
    <source>
        <strain evidence="6 7">Ve08.2h10</strain>
    </source>
</reference>
<accession>A0A0D0CXT1</accession>
<evidence type="ECO:0000256" key="2">
    <source>
        <dbReference type="ARBA" id="ARBA00022679"/>
    </source>
</evidence>
<gene>
    <name evidence="6" type="ORF">PAXRUDRAFT_15824</name>
</gene>
<evidence type="ECO:0000256" key="4">
    <source>
        <dbReference type="SAM" id="MobiDB-lite"/>
    </source>
</evidence>
<dbReference type="Proteomes" id="UP000054538">
    <property type="component" value="Unassembled WGS sequence"/>
</dbReference>
<protein>
    <recommendedName>
        <fullName evidence="5">Alpha-type protein kinase domain-containing protein</fullName>
    </recommendedName>
</protein>
<keyword evidence="7" id="KW-1185">Reference proteome</keyword>
<dbReference type="OrthoDB" id="301415at2759"/>
<evidence type="ECO:0000313" key="7">
    <source>
        <dbReference type="Proteomes" id="UP000054538"/>
    </source>
</evidence>
<keyword evidence="3" id="KW-0418">Kinase</keyword>
<feature type="compositionally biased region" description="Polar residues" evidence="4">
    <location>
        <begin position="115"/>
        <end position="126"/>
    </location>
</feature>
<name>A0A0D0CXT1_9AGAM</name>
<dbReference type="GO" id="GO:0005524">
    <property type="term" value="F:ATP binding"/>
    <property type="evidence" value="ECO:0007669"/>
    <property type="project" value="InterPro"/>
</dbReference>
<evidence type="ECO:0000259" key="5">
    <source>
        <dbReference type="Pfam" id="PF02816"/>
    </source>
</evidence>
<dbReference type="EMBL" id="KN826032">
    <property type="protein sequence ID" value="KIK80383.1"/>
    <property type="molecule type" value="Genomic_DNA"/>
</dbReference>
<evidence type="ECO:0000256" key="1">
    <source>
        <dbReference type="ARBA" id="ARBA00022527"/>
    </source>
</evidence>
<dbReference type="HOGENOM" id="CLU_598644_0_0_1"/>
<feature type="domain" description="Alpha-type protein kinase" evidence="5">
    <location>
        <begin position="301"/>
        <end position="455"/>
    </location>
</feature>
<dbReference type="InterPro" id="IPR004166">
    <property type="entry name" value="a-kinase_dom"/>
</dbReference>
<evidence type="ECO:0000313" key="6">
    <source>
        <dbReference type="EMBL" id="KIK80383.1"/>
    </source>
</evidence>
<keyword evidence="2" id="KW-0808">Transferase</keyword>
<dbReference type="Gene3D" id="3.20.200.10">
    <property type="entry name" value="MHCK/EF2 kinase"/>
    <property type="match status" value="1"/>
</dbReference>
<reference evidence="7" key="2">
    <citation type="submission" date="2015-01" db="EMBL/GenBank/DDBJ databases">
        <title>Evolutionary Origins and Diversification of the Mycorrhizal Mutualists.</title>
        <authorList>
            <consortium name="DOE Joint Genome Institute"/>
            <consortium name="Mycorrhizal Genomics Consortium"/>
            <person name="Kohler A."/>
            <person name="Kuo A."/>
            <person name="Nagy L.G."/>
            <person name="Floudas D."/>
            <person name="Copeland A."/>
            <person name="Barry K.W."/>
            <person name="Cichocki N."/>
            <person name="Veneault-Fourrey C."/>
            <person name="LaButti K."/>
            <person name="Lindquist E.A."/>
            <person name="Lipzen A."/>
            <person name="Lundell T."/>
            <person name="Morin E."/>
            <person name="Murat C."/>
            <person name="Riley R."/>
            <person name="Ohm R."/>
            <person name="Sun H."/>
            <person name="Tunlid A."/>
            <person name="Henrissat B."/>
            <person name="Grigoriev I.V."/>
            <person name="Hibbett D.S."/>
            <person name="Martin F."/>
        </authorList>
    </citation>
    <scope>NUCLEOTIDE SEQUENCE [LARGE SCALE GENOMIC DNA]</scope>
    <source>
        <strain evidence="7">Ve08.2h10</strain>
    </source>
</reference>
<sequence>MPPPAPHSLMPPMSLLQARGPDVYVPSAWQNLPQSNHVPQSNNITMIPNQFQLPLGYGAQHTQYPSERDCWARLSYCPPPAETITLDITTLYEGSPRKGHLPGTQFGSPTPEPVPSNSRPPVTVQLSKKHGHQKSDSVSSVVARSPPTKKGSGVVAGLTPVKLKSPQAGITVIDLCSPDQDHLKEALKAGGSTHLDVMKVLKVKIEPVDYYHIPKCPLADILAKPENCAFDTQPSELIQGQLRVNSSVDSIVGVSGFKTAQCAQLMLTPSPSFSLRSQPLHNIIVKRPYIQKDSFSQPKPPYTHYSTTDKLEKVFCKANMLYWAKALMKMTYNFIECNLGKAKEPPPFEIPRIRFVEAGLVLAYAQTTKGLRGPRVGTVSIAYLAEEEIKSDEGFIKYIHNGDCTPIPEPHEPGYDIMLFLAFTQHIQYLKTSGLAYISDYQGGTSLLMDPQILTHL</sequence>
<dbReference type="AlphaFoldDB" id="A0A0D0CXT1"/>
<dbReference type="InParanoid" id="A0A0D0CXT1"/>
<organism evidence="6 7">
    <name type="scientific">Paxillus rubicundulus Ve08.2h10</name>
    <dbReference type="NCBI Taxonomy" id="930991"/>
    <lineage>
        <taxon>Eukaryota</taxon>
        <taxon>Fungi</taxon>
        <taxon>Dikarya</taxon>
        <taxon>Basidiomycota</taxon>
        <taxon>Agaricomycotina</taxon>
        <taxon>Agaricomycetes</taxon>
        <taxon>Agaricomycetidae</taxon>
        <taxon>Boletales</taxon>
        <taxon>Paxilineae</taxon>
        <taxon>Paxillaceae</taxon>
        <taxon>Paxillus</taxon>
    </lineage>
</organism>
<feature type="region of interest" description="Disordered" evidence="4">
    <location>
        <begin position="94"/>
        <end position="154"/>
    </location>
</feature>
<dbReference type="STRING" id="930991.A0A0D0CXT1"/>
<dbReference type="Pfam" id="PF02816">
    <property type="entry name" value="Alpha_kinase"/>
    <property type="match status" value="1"/>
</dbReference>
<evidence type="ECO:0000256" key="3">
    <source>
        <dbReference type="ARBA" id="ARBA00022777"/>
    </source>
</evidence>
<proteinExistence type="predicted"/>